<evidence type="ECO:0000313" key="5">
    <source>
        <dbReference type="EMBL" id="KAG5286572.1"/>
    </source>
</evidence>
<dbReference type="EMBL" id="JADWDJ010000001">
    <property type="protein sequence ID" value="KAG5286572.1"/>
    <property type="molecule type" value="Genomic_DNA"/>
</dbReference>
<evidence type="ECO:0000313" key="6">
    <source>
        <dbReference type="Proteomes" id="UP000823561"/>
    </source>
</evidence>
<evidence type="ECO:0000256" key="2">
    <source>
        <dbReference type="ARBA" id="ARBA00022737"/>
    </source>
</evidence>
<protein>
    <recommendedName>
        <fullName evidence="4">EF-hand domain-containing protein</fullName>
    </recommendedName>
</protein>
<dbReference type="InterPro" id="IPR051581">
    <property type="entry name" value="Ca-bind"/>
</dbReference>
<name>A0AAV6HKY5_9TELE</name>
<feature type="domain" description="EF-hand" evidence="4">
    <location>
        <begin position="84"/>
        <end position="119"/>
    </location>
</feature>
<dbReference type="Gene3D" id="1.10.238.10">
    <property type="entry name" value="EF-hand"/>
    <property type="match status" value="2"/>
</dbReference>
<evidence type="ECO:0000256" key="3">
    <source>
        <dbReference type="ARBA" id="ARBA00022837"/>
    </source>
</evidence>
<keyword evidence="1" id="KW-0479">Metal-binding</keyword>
<dbReference type="PANTHER" id="PTHR34524:SF6">
    <property type="entry name" value="CALCYPHOSINE LIKE"/>
    <property type="match status" value="1"/>
</dbReference>
<dbReference type="PRINTS" id="PR00450">
    <property type="entry name" value="RECOVERIN"/>
</dbReference>
<dbReference type="SMART" id="SM00054">
    <property type="entry name" value="EFh"/>
    <property type="match status" value="4"/>
</dbReference>
<comment type="caution">
    <text evidence="5">The sequence shown here is derived from an EMBL/GenBank/DDBJ whole genome shotgun (WGS) entry which is preliminary data.</text>
</comment>
<organism evidence="5 6">
    <name type="scientific">Alosa alosa</name>
    <name type="common">allis shad</name>
    <dbReference type="NCBI Taxonomy" id="278164"/>
    <lineage>
        <taxon>Eukaryota</taxon>
        <taxon>Metazoa</taxon>
        <taxon>Chordata</taxon>
        <taxon>Craniata</taxon>
        <taxon>Vertebrata</taxon>
        <taxon>Euteleostomi</taxon>
        <taxon>Actinopterygii</taxon>
        <taxon>Neopterygii</taxon>
        <taxon>Teleostei</taxon>
        <taxon>Clupei</taxon>
        <taxon>Clupeiformes</taxon>
        <taxon>Clupeoidei</taxon>
        <taxon>Clupeidae</taxon>
        <taxon>Alosa</taxon>
    </lineage>
</organism>
<dbReference type="AlphaFoldDB" id="A0AAV6HKY5"/>
<evidence type="ECO:0000259" key="4">
    <source>
        <dbReference type="PROSITE" id="PS50222"/>
    </source>
</evidence>
<evidence type="ECO:0000256" key="1">
    <source>
        <dbReference type="ARBA" id="ARBA00022723"/>
    </source>
</evidence>
<dbReference type="Pfam" id="PF13499">
    <property type="entry name" value="EF-hand_7"/>
    <property type="match status" value="2"/>
</dbReference>
<dbReference type="PANTHER" id="PTHR34524">
    <property type="entry name" value="CALCYPHOSIN"/>
    <property type="match status" value="1"/>
</dbReference>
<dbReference type="Proteomes" id="UP000823561">
    <property type="component" value="Chromosome 1"/>
</dbReference>
<dbReference type="CDD" id="cd00051">
    <property type="entry name" value="EFh"/>
    <property type="match status" value="1"/>
</dbReference>
<feature type="domain" description="EF-hand" evidence="4">
    <location>
        <begin position="120"/>
        <end position="155"/>
    </location>
</feature>
<reference evidence="5 6" key="1">
    <citation type="submission" date="2020-10" db="EMBL/GenBank/DDBJ databases">
        <title>Chromosome-scale genome assembly of the Allis shad, Alosa alosa.</title>
        <authorList>
            <person name="Margot Z."/>
            <person name="Christophe K."/>
            <person name="Cabau C."/>
            <person name="Louis A."/>
            <person name="Berthelot C."/>
            <person name="Parey E."/>
            <person name="Roest Crollius H."/>
            <person name="Montfort J."/>
            <person name="Robinson-Rechavi M."/>
            <person name="Bucao C."/>
            <person name="Bouchez O."/>
            <person name="Gislard M."/>
            <person name="Lluch J."/>
            <person name="Milhes M."/>
            <person name="Lampietro C."/>
            <person name="Lopez Roques C."/>
            <person name="Donnadieu C."/>
            <person name="Braasch I."/>
            <person name="Desvignes T."/>
            <person name="Postlethwait J."/>
            <person name="Bobe J."/>
            <person name="Guiguen Y."/>
        </authorList>
    </citation>
    <scope>NUCLEOTIDE SEQUENCE [LARGE SCALE GENOMIC DNA]</scope>
    <source>
        <strain evidence="5">M-15738</strain>
        <tissue evidence="5">Blood</tissue>
    </source>
</reference>
<proteinExistence type="predicted"/>
<keyword evidence="6" id="KW-1185">Reference proteome</keyword>
<dbReference type="InterPro" id="IPR018247">
    <property type="entry name" value="EF_Hand_1_Ca_BS"/>
</dbReference>
<dbReference type="PROSITE" id="PS50222">
    <property type="entry name" value="EF_HAND_2"/>
    <property type="match status" value="2"/>
</dbReference>
<keyword evidence="3" id="KW-0106">Calcium</keyword>
<dbReference type="SUPFAM" id="SSF47473">
    <property type="entry name" value="EF-hand"/>
    <property type="match status" value="1"/>
</dbReference>
<accession>A0AAV6HKY5</accession>
<gene>
    <name evidence="5" type="ORF">AALO_G00016360</name>
</gene>
<keyword evidence="2" id="KW-0677">Repeat</keyword>
<dbReference type="InterPro" id="IPR002048">
    <property type="entry name" value="EF_hand_dom"/>
</dbReference>
<dbReference type="GO" id="GO:0005509">
    <property type="term" value="F:calcium ion binding"/>
    <property type="evidence" value="ECO:0007669"/>
    <property type="project" value="InterPro"/>
</dbReference>
<sequence length="217" mass="24542">MAAYKLAKQDSKTHSIFATKERDMASGDLQSSDVLEDLRKQCLARGAAGIKGLGRTFCIMDDDSSKSLDLQEFQKGLDTYGVTMAKERALEVFSIFDKDGSGTVDFNEFLEKLRPPMSNARKQIIAEAFKKLDRTGDGLVTVEDLQGVYNSQHHPKFKNGEWSEEQVFRSFLDSFDSPYNKDGKVTQEEFLNYYSGVSASIDSDEYFVTMMRNAWKL</sequence>
<dbReference type="PROSITE" id="PS00018">
    <property type="entry name" value="EF_HAND_1"/>
    <property type="match status" value="2"/>
</dbReference>
<dbReference type="InterPro" id="IPR011992">
    <property type="entry name" value="EF-hand-dom_pair"/>
</dbReference>